<feature type="non-terminal residue" evidence="1">
    <location>
        <position position="1"/>
    </location>
</feature>
<dbReference type="EMBL" id="KN839967">
    <property type="protein sequence ID" value="KIJ58222.1"/>
    <property type="molecule type" value="Genomic_DNA"/>
</dbReference>
<organism evidence="1 2">
    <name type="scientific">Hydnomerulius pinastri MD-312</name>
    <dbReference type="NCBI Taxonomy" id="994086"/>
    <lineage>
        <taxon>Eukaryota</taxon>
        <taxon>Fungi</taxon>
        <taxon>Dikarya</taxon>
        <taxon>Basidiomycota</taxon>
        <taxon>Agaricomycotina</taxon>
        <taxon>Agaricomycetes</taxon>
        <taxon>Agaricomycetidae</taxon>
        <taxon>Boletales</taxon>
        <taxon>Boletales incertae sedis</taxon>
        <taxon>Leucogyrophana</taxon>
    </lineage>
</organism>
<dbReference type="Proteomes" id="UP000053820">
    <property type="component" value="Unassembled WGS sequence"/>
</dbReference>
<reference evidence="1 2" key="1">
    <citation type="submission" date="2014-04" db="EMBL/GenBank/DDBJ databases">
        <title>Evolutionary Origins and Diversification of the Mycorrhizal Mutualists.</title>
        <authorList>
            <consortium name="DOE Joint Genome Institute"/>
            <consortium name="Mycorrhizal Genomics Consortium"/>
            <person name="Kohler A."/>
            <person name="Kuo A."/>
            <person name="Nagy L.G."/>
            <person name="Floudas D."/>
            <person name="Copeland A."/>
            <person name="Barry K.W."/>
            <person name="Cichocki N."/>
            <person name="Veneault-Fourrey C."/>
            <person name="LaButti K."/>
            <person name="Lindquist E.A."/>
            <person name="Lipzen A."/>
            <person name="Lundell T."/>
            <person name="Morin E."/>
            <person name="Murat C."/>
            <person name="Riley R."/>
            <person name="Ohm R."/>
            <person name="Sun H."/>
            <person name="Tunlid A."/>
            <person name="Henrissat B."/>
            <person name="Grigoriev I.V."/>
            <person name="Hibbett D.S."/>
            <person name="Martin F."/>
        </authorList>
    </citation>
    <scope>NUCLEOTIDE SEQUENCE [LARGE SCALE GENOMIC DNA]</scope>
    <source>
        <strain evidence="1 2">MD-312</strain>
    </source>
</reference>
<gene>
    <name evidence="1" type="ORF">HYDPIDRAFT_75198</name>
</gene>
<accession>A0A0C9W792</accession>
<name>A0A0C9W792_9AGAM</name>
<dbReference type="OrthoDB" id="2681506at2759"/>
<feature type="non-terminal residue" evidence="1">
    <location>
        <position position="73"/>
    </location>
</feature>
<keyword evidence="2" id="KW-1185">Reference proteome</keyword>
<evidence type="ECO:0000313" key="1">
    <source>
        <dbReference type="EMBL" id="KIJ58222.1"/>
    </source>
</evidence>
<dbReference type="HOGENOM" id="CLU_2967358_0_0_1"/>
<evidence type="ECO:0000313" key="2">
    <source>
        <dbReference type="Proteomes" id="UP000053820"/>
    </source>
</evidence>
<proteinExistence type="predicted"/>
<dbReference type="AlphaFoldDB" id="A0A0C9W792"/>
<protein>
    <submittedName>
        <fullName evidence="1">Uncharacterized protein</fullName>
    </submittedName>
</protein>
<sequence>YLEDTNGGPLDVLKVKALRKTVRGALSNLVNAKLAPQTWGKLSSSGRDMFRNIVERAHPICRLDTDGWKLEHL</sequence>